<dbReference type="GO" id="GO:0003700">
    <property type="term" value="F:DNA-binding transcription factor activity"/>
    <property type="evidence" value="ECO:0007669"/>
    <property type="project" value="InterPro"/>
</dbReference>
<accession>A0AAF1KJQ5</accession>
<evidence type="ECO:0000256" key="2">
    <source>
        <dbReference type="ARBA" id="ARBA00023015"/>
    </source>
</evidence>
<gene>
    <name evidence="6" type="ORF">GXW79_10990</name>
</gene>
<dbReference type="FunFam" id="1.10.10.10:FF:000001">
    <property type="entry name" value="LysR family transcriptional regulator"/>
    <property type="match status" value="1"/>
</dbReference>
<dbReference type="Pfam" id="PF00126">
    <property type="entry name" value="HTH_1"/>
    <property type="match status" value="1"/>
</dbReference>
<dbReference type="RefSeq" id="WP_211874443.1">
    <property type="nucleotide sequence ID" value="NZ_JAAEDH010000011.1"/>
</dbReference>
<dbReference type="InterPro" id="IPR036390">
    <property type="entry name" value="WH_DNA-bd_sf"/>
</dbReference>
<keyword evidence="7" id="KW-1185">Reference proteome</keyword>
<dbReference type="PANTHER" id="PTHR30579">
    <property type="entry name" value="TRANSCRIPTIONAL REGULATOR"/>
    <property type="match status" value="1"/>
</dbReference>
<keyword evidence="3" id="KW-0238">DNA-binding</keyword>
<dbReference type="Pfam" id="PF03466">
    <property type="entry name" value="LysR_substrate"/>
    <property type="match status" value="1"/>
</dbReference>
<keyword evidence="2" id="KW-0805">Transcription regulation</keyword>
<dbReference type="Gene3D" id="1.10.10.10">
    <property type="entry name" value="Winged helix-like DNA-binding domain superfamily/Winged helix DNA-binding domain"/>
    <property type="match status" value="1"/>
</dbReference>
<dbReference type="PANTHER" id="PTHR30579:SF7">
    <property type="entry name" value="HTH-TYPE TRANSCRIPTIONAL REGULATOR LRHA-RELATED"/>
    <property type="match status" value="1"/>
</dbReference>
<dbReference type="EMBL" id="JAAEDH010000011">
    <property type="protein sequence ID" value="MBR0655605.1"/>
    <property type="molecule type" value="Genomic_DNA"/>
</dbReference>
<evidence type="ECO:0000256" key="1">
    <source>
        <dbReference type="ARBA" id="ARBA00009437"/>
    </source>
</evidence>
<dbReference type="InterPro" id="IPR050176">
    <property type="entry name" value="LTTR"/>
</dbReference>
<dbReference type="GO" id="GO:0003677">
    <property type="term" value="F:DNA binding"/>
    <property type="evidence" value="ECO:0007669"/>
    <property type="project" value="UniProtKB-KW"/>
</dbReference>
<reference evidence="6" key="2">
    <citation type="journal article" date="2021" name="Syst. Appl. Microbiol.">
        <title>Roseomonas hellenica sp. nov., isolated from roots of wild-growing Alkanna tinctoria.</title>
        <authorList>
            <person name="Rat A."/>
            <person name="Naranjo H.D."/>
            <person name="Lebbe L."/>
            <person name="Cnockaert M."/>
            <person name="Krigas N."/>
            <person name="Grigoriadou K."/>
            <person name="Maloupa E."/>
            <person name="Willems A."/>
        </authorList>
    </citation>
    <scope>NUCLEOTIDE SEQUENCE</scope>
    <source>
        <strain evidence="6">LMG 28251</strain>
    </source>
</reference>
<dbReference type="Gene3D" id="3.40.190.10">
    <property type="entry name" value="Periplasmic binding protein-like II"/>
    <property type="match status" value="2"/>
</dbReference>
<dbReference type="PRINTS" id="PR00039">
    <property type="entry name" value="HTHLYSR"/>
</dbReference>
<evidence type="ECO:0000313" key="7">
    <source>
        <dbReference type="Proteomes" id="UP001196068"/>
    </source>
</evidence>
<evidence type="ECO:0000313" key="6">
    <source>
        <dbReference type="EMBL" id="MBR0655605.1"/>
    </source>
</evidence>
<dbReference type="PROSITE" id="PS50931">
    <property type="entry name" value="HTH_LYSR"/>
    <property type="match status" value="1"/>
</dbReference>
<dbReference type="InterPro" id="IPR005119">
    <property type="entry name" value="LysR_subst-bd"/>
</dbReference>
<evidence type="ECO:0000259" key="5">
    <source>
        <dbReference type="PROSITE" id="PS50931"/>
    </source>
</evidence>
<dbReference type="SUPFAM" id="SSF53850">
    <property type="entry name" value="Periplasmic binding protein-like II"/>
    <property type="match status" value="1"/>
</dbReference>
<organism evidence="6 7">
    <name type="scientific">Plastoroseomonas arctica</name>
    <dbReference type="NCBI Taxonomy" id="1509237"/>
    <lineage>
        <taxon>Bacteria</taxon>
        <taxon>Pseudomonadati</taxon>
        <taxon>Pseudomonadota</taxon>
        <taxon>Alphaproteobacteria</taxon>
        <taxon>Acetobacterales</taxon>
        <taxon>Acetobacteraceae</taxon>
        <taxon>Plastoroseomonas</taxon>
    </lineage>
</organism>
<evidence type="ECO:0000256" key="4">
    <source>
        <dbReference type="ARBA" id="ARBA00023163"/>
    </source>
</evidence>
<protein>
    <submittedName>
        <fullName evidence="6">LysR family transcriptional regulator</fullName>
    </submittedName>
</protein>
<dbReference type="Proteomes" id="UP001196068">
    <property type="component" value="Unassembled WGS sequence"/>
</dbReference>
<dbReference type="InterPro" id="IPR000847">
    <property type="entry name" value="LysR_HTH_N"/>
</dbReference>
<dbReference type="SUPFAM" id="SSF46785">
    <property type="entry name" value="Winged helix' DNA-binding domain"/>
    <property type="match status" value="1"/>
</dbReference>
<name>A0AAF1KJQ5_9PROT</name>
<proteinExistence type="inferred from homology"/>
<dbReference type="InterPro" id="IPR036388">
    <property type="entry name" value="WH-like_DNA-bd_sf"/>
</dbReference>
<dbReference type="AlphaFoldDB" id="A0AAF1KJQ5"/>
<sequence>MLAVPPGLDPDLLRAFVLIAEGGSVTRAAARVGRTQSAVSMQIKRLEDFLGKPLLHRNGRGLSPTPHGAWLLDRARQVLALNDQIWTGFWEPALVGHVRLGVPDDYALRWLPTILADFAETHPAVEVEVVCFNSETLAGRMEVGLLDLALLTEGHAAPGWTGQEVWRGPLRWVGSTRHGTHRRDPMPLVLAHHGCTWREAALDALHGIGRACRVTYNSATQAGCFTLALAGLGVTVSTTAPLPEGLAWLGAADGLPALPDMGIELLQSRSVAGSPAAMALAAGIVRGFAEAP</sequence>
<feature type="domain" description="HTH lysR-type" evidence="5">
    <location>
        <begin position="8"/>
        <end position="65"/>
    </location>
</feature>
<comment type="caution">
    <text evidence="6">The sequence shown here is derived from an EMBL/GenBank/DDBJ whole genome shotgun (WGS) entry which is preliminary data.</text>
</comment>
<keyword evidence="4" id="KW-0804">Transcription</keyword>
<evidence type="ECO:0000256" key="3">
    <source>
        <dbReference type="ARBA" id="ARBA00023125"/>
    </source>
</evidence>
<comment type="similarity">
    <text evidence="1">Belongs to the LysR transcriptional regulatory family.</text>
</comment>
<reference evidence="6" key="1">
    <citation type="submission" date="2020-01" db="EMBL/GenBank/DDBJ databases">
        <authorList>
            <person name="Rat A."/>
        </authorList>
    </citation>
    <scope>NUCLEOTIDE SEQUENCE</scope>
    <source>
        <strain evidence="6">LMG 28251</strain>
    </source>
</reference>